<reference evidence="2" key="1">
    <citation type="submission" date="2020-02" db="EMBL/GenBank/DDBJ databases">
        <authorList>
            <person name="Meier V. D."/>
        </authorList>
    </citation>
    <scope>NUCLEOTIDE SEQUENCE</scope>
    <source>
        <strain evidence="2">AVDCRST_MAG52</strain>
    </source>
</reference>
<feature type="compositionally biased region" description="Basic residues" evidence="1">
    <location>
        <begin position="1"/>
        <end position="11"/>
    </location>
</feature>
<dbReference type="EMBL" id="CADCTN010000094">
    <property type="protein sequence ID" value="CAA9237479.1"/>
    <property type="molecule type" value="Genomic_DNA"/>
</dbReference>
<name>A0A6J4HZY8_9ACTN</name>
<proteinExistence type="predicted"/>
<dbReference type="AlphaFoldDB" id="A0A6J4HZY8"/>
<accession>A0A6J4HZY8</accession>
<protein>
    <submittedName>
        <fullName evidence="2">Uncharacterized protein</fullName>
    </submittedName>
</protein>
<sequence>MAQAAVHRRVIERRATRESQVNIWTPRPRSPVPGASDRRPSRP</sequence>
<evidence type="ECO:0000256" key="1">
    <source>
        <dbReference type="SAM" id="MobiDB-lite"/>
    </source>
</evidence>
<organism evidence="2">
    <name type="scientific">uncultured Blastococcus sp</name>
    <dbReference type="NCBI Taxonomy" id="217144"/>
    <lineage>
        <taxon>Bacteria</taxon>
        <taxon>Bacillati</taxon>
        <taxon>Actinomycetota</taxon>
        <taxon>Actinomycetes</taxon>
        <taxon>Geodermatophilales</taxon>
        <taxon>Geodermatophilaceae</taxon>
        <taxon>Blastococcus</taxon>
        <taxon>environmental samples</taxon>
    </lineage>
</organism>
<evidence type="ECO:0000313" key="2">
    <source>
        <dbReference type="EMBL" id="CAA9237479.1"/>
    </source>
</evidence>
<gene>
    <name evidence="2" type="ORF">AVDCRST_MAG52-1531</name>
</gene>
<feature type="region of interest" description="Disordered" evidence="1">
    <location>
        <begin position="1"/>
        <end position="43"/>
    </location>
</feature>